<organism evidence="10 11">
    <name type="scientific">Spirochaeta africana (strain ATCC 700263 / DSM 8902 / Z-7692)</name>
    <dbReference type="NCBI Taxonomy" id="889378"/>
    <lineage>
        <taxon>Bacteria</taxon>
        <taxon>Pseudomonadati</taxon>
        <taxon>Spirochaetota</taxon>
        <taxon>Spirochaetia</taxon>
        <taxon>Spirochaetales</taxon>
        <taxon>Spirochaetaceae</taxon>
        <taxon>Spirochaeta</taxon>
    </lineage>
</organism>
<evidence type="ECO:0000256" key="1">
    <source>
        <dbReference type="ARBA" id="ARBA00003041"/>
    </source>
</evidence>
<feature type="coiled-coil region" evidence="8">
    <location>
        <begin position="44"/>
        <end position="134"/>
    </location>
</feature>
<dbReference type="HOGENOM" id="CLU_077967_0_0_12"/>
<dbReference type="InterPro" id="IPR018035">
    <property type="entry name" value="Flagellar_FliH/T3SS_HrpE"/>
</dbReference>
<dbReference type="GO" id="GO:0044781">
    <property type="term" value="P:bacterial-type flagellum organization"/>
    <property type="evidence" value="ECO:0007669"/>
    <property type="project" value="UniProtKB-KW"/>
</dbReference>
<comment type="similarity">
    <text evidence="2">Belongs to the FliH family.</text>
</comment>
<evidence type="ECO:0000256" key="8">
    <source>
        <dbReference type="SAM" id="Coils"/>
    </source>
</evidence>
<evidence type="ECO:0000259" key="9">
    <source>
        <dbReference type="Pfam" id="PF02108"/>
    </source>
</evidence>
<keyword evidence="7" id="KW-1006">Bacterial flagellum protein export</keyword>
<dbReference type="GO" id="GO:0005829">
    <property type="term" value="C:cytosol"/>
    <property type="evidence" value="ECO:0007669"/>
    <property type="project" value="TreeGrafter"/>
</dbReference>
<dbReference type="KEGG" id="sfc:Spiaf_2103"/>
<evidence type="ECO:0000256" key="4">
    <source>
        <dbReference type="ARBA" id="ARBA00022448"/>
    </source>
</evidence>
<keyword evidence="10" id="KW-0969">Cilium</keyword>
<keyword evidence="10" id="KW-0282">Flagellum</keyword>
<dbReference type="Pfam" id="PF02108">
    <property type="entry name" value="FliH"/>
    <property type="match status" value="1"/>
</dbReference>
<evidence type="ECO:0000256" key="5">
    <source>
        <dbReference type="ARBA" id="ARBA00022795"/>
    </source>
</evidence>
<evidence type="ECO:0000256" key="3">
    <source>
        <dbReference type="ARBA" id="ARBA00016507"/>
    </source>
</evidence>
<proteinExistence type="inferred from homology"/>
<evidence type="ECO:0000256" key="7">
    <source>
        <dbReference type="ARBA" id="ARBA00023225"/>
    </source>
</evidence>
<accession>H9UKV8</accession>
<keyword evidence="10" id="KW-0966">Cell projection</keyword>
<dbReference type="AlphaFoldDB" id="H9UKV8"/>
<comment type="function">
    <text evidence="1">Needed for flagellar regrowth and assembly.</text>
</comment>
<dbReference type="PATRIC" id="fig|889378.3.peg.2090"/>
<sequence>MAKNVFRAFEVTPSSTKVHIPPPGHVVEQPIDLDEVEEYTGPTADELRREAEEFKERWEQEREQMIEDARKQAQEIIQEAENTAFEEVKRKTEQANNAKQEADEQAGRIVAEAEERAKEIVAEAEKNAEMVELEARQRGLEAGRQEGYQDGAAEAERLVGRLHTIIDAAIQRRNDIIEESEGQIVQLVLQIAKKVIKVISENQKNIVVNNVVQSLRKMKKRSDVTIRVNLADLKLTTQHTQQITEKIETVQNVKILEDSTVDPGGCIIETDFGQIDARIATQLQEIEDQILQLVPIKARSSIGGA</sequence>
<dbReference type="NCBIfam" id="NF005198">
    <property type="entry name" value="PRK06669.1-3"/>
    <property type="match status" value="1"/>
</dbReference>
<name>H9UKV8_SPIAZ</name>
<protein>
    <recommendedName>
        <fullName evidence="3">Flagellar assembly protein FliH</fullName>
    </recommendedName>
</protein>
<keyword evidence="8" id="KW-0175">Coiled coil</keyword>
<evidence type="ECO:0000313" key="10">
    <source>
        <dbReference type="EMBL" id="AFG38151.1"/>
    </source>
</evidence>
<evidence type="ECO:0000313" key="11">
    <source>
        <dbReference type="Proteomes" id="UP000007383"/>
    </source>
</evidence>
<dbReference type="GO" id="GO:0015031">
    <property type="term" value="P:protein transport"/>
    <property type="evidence" value="ECO:0007669"/>
    <property type="project" value="UniProtKB-KW"/>
</dbReference>
<keyword evidence="4" id="KW-0813">Transport</keyword>
<dbReference type="OrthoDB" id="306494at2"/>
<gene>
    <name evidence="10" type="ordered locus">Spiaf_2103</name>
</gene>
<keyword evidence="5" id="KW-1005">Bacterial flagellum biogenesis</keyword>
<keyword evidence="6" id="KW-0653">Protein transport</keyword>
<feature type="domain" description="Flagellar assembly protein FliH/Type III secretion system HrpE" evidence="9">
    <location>
        <begin position="159"/>
        <end position="286"/>
    </location>
</feature>
<dbReference type="SUPFAM" id="SSF160527">
    <property type="entry name" value="V-type ATPase subunit E-like"/>
    <property type="match status" value="1"/>
</dbReference>
<dbReference type="PANTHER" id="PTHR34982">
    <property type="entry name" value="YOP PROTEINS TRANSLOCATION PROTEIN L"/>
    <property type="match status" value="1"/>
</dbReference>
<dbReference type="STRING" id="889378.Spiaf_2103"/>
<dbReference type="RefSeq" id="WP_014456134.1">
    <property type="nucleotide sequence ID" value="NC_017098.1"/>
</dbReference>
<evidence type="ECO:0000256" key="6">
    <source>
        <dbReference type="ARBA" id="ARBA00022927"/>
    </source>
</evidence>
<dbReference type="PANTHER" id="PTHR34982:SF1">
    <property type="entry name" value="FLAGELLAR ASSEMBLY PROTEIN FLIH"/>
    <property type="match status" value="1"/>
</dbReference>
<evidence type="ECO:0000256" key="2">
    <source>
        <dbReference type="ARBA" id="ARBA00006602"/>
    </source>
</evidence>
<dbReference type="Proteomes" id="UP000007383">
    <property type="component" value="Chromosome"/>
</dbReference>
<keyword evidence="11" id="KW-1185">Reference proteome</keyword>
<dbReference type="InterPro" id="IPR051472">
    <property type="entry name" value="T3SS_Stator/FliH"/>
</dbReference>
<dbReference type="eggNOG" id="COG1317">
    <property type="taxonomic scope" value="Bacteria"/>
</dbReference>
<dbReference type="EMBL" id="CP003282">
    <property type="protein sequence ID" value="AFG38151.1"/>
    <property type="molecule type" value="Genomic_DNA"/>
</dbReference>
<reference evidence="11" key="1">
    <citation type="journal article" date="2013" name="Stand. Genomic Sci.">
        <title>Complete genome sequence of the halophilic bacterium Spirochaeta africana type strain (Z-7692(T)) from the alkaline Lake Magadi in the East African Rift.</title>
        <authorList>
            <person name="Liolos K."/>
            <person name="Abt B."/>
            <person name="Scheuner C."/>
            <person name="Teshima H."/>
            <person name="Held B."/>
            <person name="Lapidus A."/>
            <person name="Nolan M."/>
            <person name="Lucas S."/>
            <person name="Deshpande S."/>
            <person name="Cheng J.F."/>
            <person name="Tapia R."/>
            <person name="Goodwin L.A."/>
            <person name="Pitluck S."/>
            <person name="Pagani I."/>
            <person name="Ivanova N."/>
            <person name="Mavromatis K."/>
            <person name="Mikhailova N."/>
            <person name="Huntemann M."/>
            <person name="Pati A."/>
            <person name="Chen A."/>
            <person name="Palaniappan K."/>
            <person name="Land M."/>
            <person name="Rohde M."/>
            <person name="Tindall B.J."/>
            <person name="Detter J.C."/>
            <person name="Goker M."/>
            <person name="Bristow J."/>
            <person name="Eisen J.A."/>
            <person name="Markowitz V."/>
            <person name="Hugenholtz P."/>
            <person name="Woyke T."/>
            <person name="Klenk H.P."/>
            <person name="Kyrpides N.C."/>
        </authorList>
    </citation>
    <scope>NUCLEOTIDE SEQUENCE</scope>
    <source>
        <strain evidence="11">ATCC 700263 / DSM 8902 / Z-7692</strain>
    </source>
</reference>